<dbReference type="NCBIfam" id="TIGR04121">
    <property type="entry name" value="DEXH_lig_assoc"/>
    <property type="match status" value="1"/>
</dbReference>
<keyword evidence="8" id="KW-0413">Isomerase</keyword>
<dbReference type="AlphaFoldDB" id="A0A418NST3"/>
<dbReference type="InterPro" id="IPR017170">
    <property type="entry name" value="Lhr-like"/>
</dbReference>
<dbReference type="GO" id="GO:0006281">
    <property type="term" value="P:DNA repair"/>
    <property type="evidence" value="ECO:0007669"/>
    <property type="project" value="UniProtKB-KW"/>
</dbReference>
<dbReference type="OrthoDB" id="9815222at2"/>
<dbReference type="InterPro" id="IPR011545">
    <property type="entry name" value="DEAD/DEAH_box_helicase_dom"/>
</dbReference>
<dbReference type="SMART" id="SM00490">
    <property type="entry name" value="HELICc"/>
    <property type="match status" value="1"/>
</dbReference>
<comment type="similarity">
    <text evidence="9">Belongs to the Lhr helicase family. Lhr-Core subfamily.</text>
</comment>
<evidence type="ECO:0000256" key="10">
    <source>
        <dbReference type="SAM" id="MobiDB-lite"/>
    </source>
</evidence>
<keyword evidence="1" id="KW-0547">Nucleotide-binding</keyword>
<feature type="compositionally biased region" description="Basic and acidic residues" evidence="10">
    <location>
        <begin position="105"/>
        <end position="116"/>
    </location>
</feature>
<dbReference type="GO" id="GO:0004386">
    <property type="term" value="F:helicase activity"/>
    <property type="evidence" value="ECO:0007669"/>
    <property type="project" value="UniProtKB-KW"/>
</dbReference>
<dbReference type="InterPro" id="IPR013701">
    <property type="entry name" value="Lhr-like_DEAD/DEAH_assoc"/>
</dbReference>
<protein>
    <submittedName>
        <fullName evidence="13">Ligase-associated DNA damage response DEXH box helicase</fullName>
    </submittedName>
</protein>
<evidence type="ECO:0000259" key="12">
    <source>
        <dbReference type="PROSITE" id="PS51194"/>
    </source>
</evidence>
<keyword evidence="2" id="KW-0227">DNA damage</keyword>
<sequence>MTESTIPPEIAEWFASRDWRVRRHQVDMLAAADAGKHAMLVADTGAGKTLAGFLPTLADFCPSRIGDGKAPDGLHTLYVSPLKALAHDVQRNLVTPVEEMGLDMRIETRSGDTPSDRKKRQRMRPPNVLLTTPESLSLLLSYEDSFNLFAGLKRVVVDEIHAFATQKRGDLLALALSRLQAIAPDMQRAALSATVADPEGYRAWIAPWGDIDSVELVQGEKGAEPQVEILLPEEERVPWGGHAATWSIPQLYERIKANNTTLVFTNTRFLAEYIFQNLWDANEDNLPIGIHHGSLSKEARRKVEGAMARGELRALVCTASLDLGVDWGDIDMVVQMGAPKGSSRLLQRIGRANHRLDQPSRALLVPGNRFEFLEATAAMQAVDEGQRDGEDFRPGGLDVLAQHVMACACAAPFREDNLLAEVRSCWPYAMIDAEQFGRVLEFVATGGYALKAYDKFKRITRDRDGVWRLTHPEQAARHRMNAGIIVDSEMLEVRFRNGRSLGKVEERFAASLRPGDTFQFAGVNVEVEQLKDMELIVRGSSKAAMIPSYGGLRLPLTTHLADRVRALVVDRAGWARFPDDVREWLEVQDWRSHLPGPDNLLVEGFPHAKRHYTVYYTFTGWNANQSLGMLITARMEAMGLMPGGFVANDYSLAVWGLKPVEDPRPLLSPDILTEEFIDWVQDSHLLRRAFREVAVIGGLVERQHPGKRKSGRQVTFSTDLIYDVLRKYEPDHVLIEAAWADARARMTDIGRLGDLLDTAAEKLDHVQLDRVSPLAVPVMVMIGRESVPQGAQDDELLLEAETLAGAAMRVDELPEGLAGDLDG</sequence>
<evidence type="ECO:0000256" key="4">
    <source>
        <dbReference type="ARBA" id="ARBA00022806"/>
    </source>
</evidence>
<dbReference type="Pfam" id="PF00271">
    <property type="entry name" value="Helicase_C"/>
    <property type="match status" value="1"/>
</dbReference>
<dbReference type="PANTHER" id="PTHR47962">
    <property type="entry name" value="ATP-DEPENDENT HELICASE LHR-RELATED-RELATED"/>
    <property type="match status" value="1"/>
</dbReference>
<dbReference type="PANTHER" id="PTHR47962:SF3">
    <property type="entry name" value="LARGE ATP-DEPENDENT HELICASE-RELATED PROTEIN"/>
    <property type="match status" value="1"/>
</dbReference>
<feature type="domain" description="Helicase C-terminal" evidence="12">
    <location>
        <begin position="247"/>
        <end position="401"/>
    </location>
</feature>
<dbReference type="SUPFAM" id="SSF52540">
    <property type="entry name" value="P-loop containing nucleoside triphosphate hydrolases"/>
    <property type="match status" value="1"/>
</dbReference>
<keyword evidence="5" id="KW-0067">ATP-binding</keyword>
<dbReference type="Pfam" id="PF00270">
    <property type="entry name" value="DEAD"/>
    <property type="match status" value="1"/>
</dbReference>
<dbReference type="InterPro" id="IPR014001">
    <property type="entry name" value="Helicase_ATP-bd"/>
</dbReference>
<dbReference type="SMART" id="SM00487">
    <property type="entry name" value="DEXDc"/>
    <property type="match status" value="1"/>
</dbReference>
<evidence type="ECO:0000313" key="13">
    <source>
        <dbReference type="EMBL" id="RIV86639.1"/>
    </source>
</evidence>
<comment type="caution">
    <text evidence="13">The sequence shown here is derived from an EMBL/GenBank/DDBJ whole genome shotgun (WGS) entry which is preliminary data.</text>
</comment>
<evidence type="ECO:0000256" key="3">
    <source>
        <dbReference type="ARBA" id="ARBA00022801"/>
    </source>
</evidence>
<evidence type="ECO:0000313" key="14">
    <source>
        <dbReference type="Proteomes" id="UP000286576"/>
    </source>
</evidence>
<reference evidence="13 14" key="1">
    <citation type="submission" date="2018-08" db="EMBL/GenBank/DDBJ databases">
        <title>Erythrobacter zhengii sp.nov., a bacterium isolated from deep-sea sediment.</title>
        <authorList>
            <person name="Fang C."/>
            <person name="Wu Y.-H."/>
            <person name="Sun C."/>
            <person name="Wang H."/>
            <person name="Cheng H."/>
            <person name="Meng F.-X."/>
            <person name="Wang C.-S."/>
            <person name="Xu X.-W."/>
        </authorList>
    </citation>
    <scope>NUCLEOTIDE SEQUENCE [LARGE SCALE GENOMIC DNA]</scope>
    <source>
        <strain evidence="13 14">V18</strain>
    </source>
</reference>
<dbReference type="PIRSF" id="PIRSF037307">
    <property type="entry name" value="Lhr-like_helic_prd"/>
    <property type="match status" value="1"/>
</dbReference>
<dbReference type="Proteomes" id="UP000286576">
    <property type="component" value="Unassembled WGS sequence"/>
</dbReference>
<keyword evidence="13" id="KW-0436">Ligase</keyword>
<evidence type="ECO:0000256" key="8">
    <source>
        <dbReference type="ARBA" id="ARBA00023235"/>
    </source>
</evidence>
<dbReference type="InterPro" id="IPR052511">
    <property type="entry name" value="ATP-dep_Helicase"/>
</dbReference>
<feature type="region of interest" description="Disordered" evidence="10">
    <location>
        <begin position="105"/>
        <end position="125"/>
    </location>
</feature>
<dbReference type="EMBL" id="QXFL01000003">
    <property type="protein sequence ID" value="RIV86639.1"/>
    <property type="molecule type" value="Genomic_DNA"/>
</dbReference>
<evidence type="ECO:0000256" key="9">
    <source>
        <dbReference type="ARBA" id="ARBA00093467"/>
    </source>
</evidence>
<dbReference type="GO" id="GO:0016887">
    <property type="term" value="F:ATP hydrolysis activity"/>
    <property type="evidence" value="ECO:0007669"/>
    <property type="project" value="TreeGrafter"/>
</dbReference>
<evidence type="ECO:0000256" key="5">
    <source>
        <dbReference type="ARBA" id="ARBA00022840"/>
    </source>
</evidence>
<dbReference type="InterPro" id="IPR045628">
    <property type="entry name" value="Lhr_WH_dom"/>
</dbReference>
<keyword evidence="3" id="KW-0378">Hydrolase</keyword>
<dbReference type="Pfam" id="PF08494">
    <property type="entry name" value="DEAD_assoc"/>
    <property type="match status" value="1"/>
</dbReference>
<feature type="domain" description="Helicase ATP-binding" evidence="11">
    <location>
        <begin position="29"/>
        <end position="204"/>
    </location>
</feature>
<evidence type="ECO:0000259" key="11">
    <source>
        <dbReference type="PROSITE" id="PS51192"/>
    </source>
</evidence>
<keyword evidence="14" id="KW-1185">Reference proteome</keyword>
<dbReference type="InterPro" id="IPR001650">
    <property type="entry name" value="Helicase_C-like"/>
</dbReference>
<dbReference type="GO" id="GO:0005524">
    <property type="term" value="F:ATP binding"/>
    <property type="evidence" value="ECO:0007669"/>
    <property type="project" value="UniProtKB-KW"/>
</dbReference>
<evidence type="ECO:0000256" key="6">
    <source>
        <dbReference type="ARBA" id="ARBA00023125"/>
    </source>
</evidence>
<evidence type="ECO:0000256" key="7">
    <source>
        <dbReference type="ARBA" id="ARBA00023204"/>
    </source>
</evidence>
<proteinExistence type="inferred from homology"/>
<keyword evidence="7" id="KW-0234">DNA repair</keyword>
<gene>
    <name evidence="13" type="ORF">D2V07_07990</name>
</gene>
<dbReference type="CDD" id="cd18796">
    <property type="entry name" value="SF2_C_LHR"/>
    <property type="match status" value="1"/>
</dbReference>
<keyword evidence="6" id="KW-0238">DNA-binding</keyword>
<keyword evidence="4" id="KW-0347">Helicase</keyword>
<dbReference type="PROSITE" id="PS51194">
    <property type="entry name" value="HELICASE_CTER"/>
    <property type="match status" value="1"/>
</dbReference>
<accession>A0A418NST3</accession>
<dbReference type="Pfam" id="PF19306">
    <property type="entry name" value="WHD_Lhr"/>
    <property type="match status" value="1"/>
</dbReference>
<dbReference type="InterPro" id="IPR026362">
    <property type="entry name" value="DEXH_lig_assoc"/>
</dbReference>
<dbReference type="PROSITE" id="PS51192">
    <property type="entry name" value="HELICASE_ATP_BIND_1"/>
    <property type="match status" value="1"/>
</dbReference>
<dbReference type="GO" id="GO:0003677">
    <property type="term" value="F:DNA binding"/>
    <property type="evidence" value="ECO:0007669"/>
    <property type="project" value="UniProtKB-KW"/>
</dbReference>
<evidence type="ECO:0000256" key="1">
    <source>
        <dbReference type="ARBA" id="ARBA00022741"/>
    </source>
</evidence>
<name>A0A418NST3_9SPHN</name>
<dbReference type="InterPro" id="IPR027417">
    <property type="entry name" value="P-loop_NTPase"/>
</dbReference>
<organism evidence="13 14">
    <name type="scientific">Aurantiacibacter zhengii</name>
    <dbReference type="NCBI Taxonomy" id="2307003"/>
    <lineage>
        <taxon>Bacteria</taxon>
        <taxon>Pseudomonadati</taxon>
        <taxon>Pseudomonadota</taxon>
        <taxon>Alphaproteobacteria</taxon>
        <taxon>Sphingomonadales</taxon>
        <taxon>Erythrobacteraceae</taxon>
        <taxon>Aurantiacibacter</taxon>
    </lineage>
</organism>
<dbReference type="RefSeq" id="WP_119586455.1">
    <property type="nucleotide sequence ID" value="NZ_CAWODQ010000022.1"/>
</dbReference>
<dbReference type="Gene3D" id="3.40.50.300">
    <property type="entry name" value="P-loop containing nucleotide triphosphate hydrolases"/>
    <property type="match status" value="2"/>
</dbReference>
<dbReference type="GO" id="GO:0016874">
    <property type="term" value="F:ligase activity"/>
    <property type="evidence" value="ECO:0007669"/>
    <property type="project" value="UniProtKB-KW"/>
</dbReference>
<evidence type="ECO:0000256" key="2">
    <source>
        <dbReference type="ARBA" id="ARBA00022763"/>
    </source>
</evidence>